<evidence type="ECO:0000313" key="2">
    <source>
        <dbReference type="EMBL" id="EFQ32157.1"/>
    </source>
</evidence>
<evidence type="ECO:0000313" key="3">
    <source>
        <dbReference type="Proteomes" id="UP000008782"/>
    </source>
</evidence>
<protein>
    <submittedName>
        <fullName evidence="2">Uncharacterized protein</fullName>
    </submittedName>
</protein>
<evidence type="ECO:0000256" key="1">
    <source>
        <dbReference type="SAM" id="MobiDB-lite"/>
    </source>
</evidence>
<accession>E3QMR9</accession>
<dbReference type="OrthoDB" id="3437607at2759"/>
<feature type="compositionally biased region" description="Basic and acidic residues" evidence="1">
    <location>
        <begin position="20"/>
        <end position="36"/>
    </location>
</feature>
<dbReference type="RefSeq" id="XP_008096177.1">
    <property type="nucleotide sequence ID" value="XM_008097986.1"/>
</dbReference>
<dbReference type="GeneID" id="24412666"/>
<reference evidence="3" key="1">
    <citation type="journal article" date="2012" name="Nat. Genet.">
        <title>Lifestyle transitions in plant pathogenic Colletotrichum fungi deciphered by genome and transcriptome analyses.</title>
        <authorList>
            <person name="O'Connell R.J."/>
            <person name="Thon M.R."/>
            <person name="Hacquard S."/>
            <person name="Amyotte S.G."/>
            <person name="Kleemann J."/>
            <person name="Torres M.F."/>
            <person name="Damm U."/>
            <person name="Buiate E.A."/>
            <person name="Epstein L."/>
            <person name="Alkan N."/>
            <person name="Altmueller J."/>
            <person name="Alvarado-Balderrama L."/>
            <person name="Bauser C.A."/>
            <person name="Becker C."/>
            <person name="Birren B.W."/>
            <person name="Chen Z."/>
            <person name="Choi J."/>
            <person name="Crouch J.A."/>
            <person name="Duvick J.P."/>
            <person name="Farman M.A."/>
            <person name="Gan P."/>
            <person name="Heiman D."/>
            <person name="Henrissat B."/>
            <person name="Howard R.J."/>
            <person name="Kabbage M."/>
            <person name="Koch C."/>
            <person name="Kracher B."/>
            <person name="Kubo Y."/>
            <person name="Law A.D."/>
            <person name="Lebrun M.-H."/>
            <person name="Lee Y.-H."/>
            <person name="Miyara I."/>
            <person name="Moore N."/>
            <person name="Neumann U."/>
            <person name="Nordstroem K."/>
            <person name="Panaccione D.G."/>
            <person name="Panstruga R."/>
            <person name="Place M."/>
            <person name="Proctor R.H."/>
            <person name="Prusky D."/>
            <person name="Rech G."/>
            <person name="Reinhardt R."/>
            <person name="Rollins J.A."/>
            <person name="Rounsley S."/>
            <person name="Schardl C.L."/>
            <person name="Schwartz D.C."/>
            <person name="Shenoy N."/>
            <person name="Shirasu K."/>
            <person name="Sikhakolli U.R."/>
            <person name="Stueber K."/>
            <person name="Sukno S.A."/>
            <person name="Sweigard J.A."/>
            <person name="Takano Y."/>
            <person name="Takahara H."/>
            <person name="Trail F."/>
            <person name="van der Does H.C."/>
            <person name="Voll L.M."/>
            <person name="Will I."/>
            <person name="Young S."/>
            <person name="Zeng Q."/>
            <person name="Zhang J."/>
            <person name="Zhou S."/>
            <person name="Dickman M.B."/>
            <person name="Schulze-Lefert P."/>
            <person name="Ver Loren van Themaat E."/>
            <person name="Ma L.-J."/>
            <person name="Vaillancourt L.J."/>
        </authorList>
    </citation>
    <scope>NUCLEOTIDE SEQUENCE [LARGE SCALE GENOMIC DNA]</scope>
    <source>
        <strain evidence="3">M1.001 / M2 / FGSC 10212</strain>
    </source>
</reference>
<dbReference type="Proteomes" id="UP000008782">
    <property type="component" value="Unassembled WGS sequence"/>
</dbReference>
<dbReference type="AlphaFoldDB" id="E3QMR9"/>
<organism evidence="3">
    <name type="scientific">Colletotrichum graminicola (strain M1.001 / M2 / FGSC 10212)</name>
    <name type="common">Maize anthracnose fungus</name>
    <name type="synonym">Glomerella graminicola</name>
    <dbReference type="NCBI Taxonomy" id="645133"/>
    <lineage>
        <taxon>Eukaryota</taxon>
        <taxon>Fungi</taxon>
        <taxon>Dikarya</taxon>
        <taxon>Ascomycota</taxon>
        <taxon>Pezizomycotina</taxon>
        <taxon>Sordariomycetes</taxon>
        <taxon>Hypocreomycetidae</taxon>
        <taxon>Glomerellales</taxon>
        <taxon>Glomerellaceae</taxon>
        <taxon>Colletotrichum</taxon>
        <taxon>Colletotrichum graminicola species complex</taxon>
    </lineage>
</organism>
<dbReference type="VEuPathDB" id="FungiDB:GLRG_07301"/>
<sequence>MLRLDATVVRLSLSEIKEYGRNRQSKDQRRRADTDQLKTTISPKTEWQSLYEAVDSPLTYATDRLPLVLPHNLSTAAEGLEISTGGGNGSGSDQNDKNNNHNRPDKPSSIDVNETMALTIEQYTVPTGSTFIPRPPLPPPFAATPRVSSPLYQPSTRFLALRHDCQLSRLHMDMAHITPPQ</sequence>
<proteinExistence type="predicted"/>
<feature type="region of interest" description="Disordered" evidence="1">
    <location>
        <begin position="79"/>
        <end position="111"/>
    </location>
</feature>
<keyword evidence="3" id="KW-1185">Reference proteome</keyword>
<gene>
    <name evidence="2" type="ORF">GLRG_07301</name>
</gene>
<feature type="region of interest" description="Disordered" evidence="1">
    <location>
        <begin position="20"/>
        <end position="40"/>
    </location>
</feature>
<dbReference type="HOGENOM" id="CLU_1488897_0_0_1"/>
<dbReference type="EMBL" id="GG697360">
    <property type="protein sequence ID" value="EFQ32157.1"/>
    <property type="molecule type" value="Genomic_DNA"/>
</dbReference>
<feature type="compositionally biased region" description="Basic and acidic residues" evidence="1">
    <location>
        <begin position="94"/>
        <end position="108"/>
    </location>
</feature>
<name>E3QMR9_COLGM</name>